<sequence length="66" mass="7695">MVQTNGFKRQNTELKRHFPLYISLNRIAYIIKYCSSLWGLAHLSTVSWGISIQLSVRHGYKQSQLI</sequence>
<organism evidence="1">
    <name type="scientific">Anguilla anguilla</name>
    <name type="common">European freshwater eel</name>
    <name type="synonym">Muraena anguilla</name>
    <dbReference type="NCBI Taxonomy" id="7936"/>
    <lineage>
        <taxon>Eukaryota</taxon>
        <taxon>Metazoa</taxon>
        <taxon>Chordata</taxon>
        <taxon>Craniata</taxon>
        <taxon>Vertebrata</taxon>
        <taxon>Euteleostomi</taxon>
        <taxon>Actinopterygii</taxon>
        <taxon>Neopterygii</taxon>
        <taxon>Teleostei</taxon>
        <taxon>Anguilliformes</taxon>
        <taxon>Anguillidae</taxon>
        <taxon>Anguilla</taxon>
    </lineage>
</organism>
<proteinExistence type="predicted"/>
<reference evidence="1" key="2">
    <citation type="journal article" date="2015" name="Fish Shellfish Immunol.">
        <title>Early steps in the European eel (Anguilla anguilla)-Vibrio vulnificus interaction in the gills: Role of the RtxA13 toxin.</title>
        <authorList>
            <person name="Callol A."/>
            <person name="Pajuelo D."/>
            <person name="Ebbesson L."/>
            <person name="Teles M."/>
            <person name="MacKenzie S."/>
            <person name="Amaro C."/>
        </authorList>
    </citation>
    <scope>NUCLEOTIDE SEQUENCE</scope>
</reference>
<dbReference type="EMBL" id="GBXM01104372">
    <property type="protein sequence ID" value="JAH04205.1"/>
    <property type="molecule type" value="Transcribed_RNA"/>
</dbReference>
<protein>
    <submittedName>
        <fullName evidence="1">Uncharacterized protein</fullName>
    </submittedName>
</protein>
<dbReference type="AlphaFoldDB" id="A0A0E9PJD9"/>
<accession>A0A0E9PJD9</accession>
<name>A0A0E9PJD9_ANGAN</name>
<reference evidence="1" key="1">
    <citation type="submission" date="2014-11" db="EMBL/GenBank/DDBJ databases">
        <authorList>
            <person name="Amaro Gonzalez C."/>
        </authorList>
    </citation>
    <scope>NUCLEOTIDE SEQUENCE</scope>
</reference>
<evidence type="ECO:0000313" key="1">
    <source>
        <dbReference type="EMBL" id="JAH04205.1"/>
    </source>
</evidence>